<evidence type="ECO:0000313" key="4">
    <source>
        <dbReference type="Proteomes" id="UP000824219"/>
    </source>
</evidence>
<keyword evidence="4" id="KW-1185">Reference proteome</keyword>
<dbReference type="Pfam" id="PF00443">
    <property type="entry name" value="UCH"/>
    <property type="match status" value="1"/>
</dbReference>
<feature type="compositionally biased region" description="Low complexity" evidence="1">
    <location>
        <begin position="25"/>
        <end position="47"/>
    </location>
</feature>
<feature type="compositionally biased region" description="Basic residues" evidence="1">
    <location>
        <begin position="55"/>
        <end position="80"/>
    </location>
</feature>
<dbReference type="PROSITE" id="PS00973">
    <property type="entry name" value="USP_2"/>
    <property type="match status" value="1"/>
</dbReference>
<feature type="region of interest" description="Disordered" evidence="1">
    <location>
        <begin position="22"/>
        <end position="109"/>
    </location>
</feature>
<dbReference type="GO" id="GO:0005634">
    <property type="term" value="C:nucleus"/>
    <property type="evidence" value="ECO:0007669"/>
    <property type="project" value="TreeGrafter"/>
</dbReference>
<feature type="compositionally biased region" description="Low complexity" evidence="1">
    <location>
        <begin position="477"/>
        <end position="488"/>
    </location>
</feature>
<dbReference type="InterPro" id="IPR018200">
    <property type="entry name" value="USP_CS"/>
</dbReference>
<evidence type="ECO:0000313" key="3">
    <source>
        <dbReference type="EMBL" id="KAG7330522.1"/>
    </source>
</evidence>
<evidence type="ECO:0000259" key="2">
    <source>
        <dbReference type="PROSITE" id="PS50235"/>
    </source>
</evidence>
<dbReference type="Proteomes" id="UP000824219">
    <property type="component" value="Linkage Group LG07"/>
</dbReference>
<dbReference type="InterPro" id="IPR038765">
    <property type="entry name" value="Papain-like_cys_pep_sf"/>
</dbReference>
<dbReference type="InterPro" id="IPR050164">
    <property type="entry name" value="Peptidase_C19"/>
</dbReference>
<dbReference type="GO" id="GO:0016579">
    <property type="term" value="P:protein deubiquitination"/>
    <property type="evidence" value="ECO:0007669"/>
    <property type="project" value="InterPro"/>
</dbReference>
<dbReference type="GO" id="GO:0005829">
    <property type="term" value="C:cytosol"/>
    <property type="evidence" value="ECO:0007669"/>
    <property type="project" value="TreeGrafter"/>
</dbReference>
<comment type="caution">
    <text evidence="3">The sequence shown here is derived from an EMBL/GenBank/DDBJ whole genome shotgun (WGS) entry which is preliminary data.</text>
</comment>
<name>A0A9D3NXY7_9TELE</name>
<feature type="region of interest" description="Disordered" evidence="1">
    <location>
        <begin position="130"/>
        <end position="149"/>
    </location>
</feature>
<feature type="compositionally biased region" description="Polar residues" evidence="1">
    <location>
        <begin position="465"/>
        <end position="476"/>
    </location>
</feature>
<dbReference type="InterPro" id="IPR028889">
    <property type="entry name" value="USP"/>
</dbReference>
<accession>A0A9D3NXY7</accession>
<proteinExistence type="predicted"/>
<feature type="compositionally biased region" description="Basic and acidic residues" evidence="1">
    <location>
        <begin position="490"/>
        <end position="517"/>
    </location>
</feature>
<dbReference type="Gene3D" id="3.90.70.10">
    <property type="entry name" value="Cysteine proteinases"/>
    <property type="match status" value="1"/>
</dbReference>
<evidence type="ECO:0000256" key="1">
    <source>
        <dbReference type="SAM" id="MobiDB-lite"/>
    </source>
</evidence>
<feature type="domain" description="USP" evidence="2">
    <location>
        <begin position="243"/>
        <end position="589"/>
    </location>
</feature>
<dbReference type="PANTHER" id="PTHR24006">
    <property type="entry name" value="UBIQUITIN CARBOXYL-TERMINAL HYDROLASE"/>
    <property type="match status" value="1"/>
</dbReference>
<dbReference type="CDD" id="cd02257">
    <property type="entry name" value="Peptidase_C19"/>
    <property type="match status" value="1"/>
</dbReference>
<dbReference type="PROSITE" id="PS50235">
    <property type="entry name" value="USP_3"/>
    <property type="match status" value="1"/>
</dbReference>
<reference evidence="3 4" key="1">
    <citation type="submission" date="2021-06" db="EMBL/GenBank/DDBJ databases">
        <title>Chromosome-level genome assembly of the red-tail catfish (Hemibagrus wyckioides).</title>
        <authorList>
            <person name="Shao F."/>
        </authorList>
    </citation>
    <scope>NUCLEOTIDE SEQUENCE [LARGE SCALE GENOMIC DNA]</scope>
    <source>
        <strain evidence="3">EC202008001</strain>
        <tissue evidence="3">Blood</tissue>
    </source>
</reference>
<protein>
    <recommendedName>
        <fullName evidence="2">USP domain-containing protein</fullName>
    </recommendedName>
</protein>
<dbReference type="InterPro" id="IPR001394">
    <property type="entry name" value="Peptidase_C19_UCH"/>
</dbReference>
<dbReference type="SUPFAM" id="SSF54001">
    <property type="entry name" value="Cysteine proteinases"/>
    <property type="match status" value="1"/>
</dbReference>
<dbReference type="GO" id="GO:0004843">
    <property type="term" value="F:cysteine-type deubiquitinase activity"/>
    <property type="evidence" value="ECO:0007669"/>
    <property type="project" value="InterPro"/>
</dbReference>
<gene>
    <name evidence="3" type="ORF">KOW79_006744</name>
</gene>
<feature type="compositionally biased region" description="Low complexity" evidence="1">
    <location>
        <begin position="86"/>
        <end position="100"/>
    </location>
</feature>
<dbReference type="AlphaFoldDB" id="A0A9D3NXY7"/>
<organism evidence="3 4">
    <name type="scientific">Hemibagrus wyckioides</name>
    <dbReference type="NCBI Taxonomy" id="337641"/>
    <lineage>
        <taxon>Eukaryota</taxon>
        <taxon>Metazoa</taxon>
        <taxon>Chordata</taxon>
        <taxon>Craniata</taxon>
        <taxon>Vertebrata</taxon>
        <taxon>Euteleostomi</taxon>
        <taxon>Actinopterygii</taxon>
        <taxon>Neopterygii</taxon>
        <taxon>Teleostei</taxon>
        <taxon>Ostariophysi</taxon>
        <taxon>Siluriformes</taxon>
        <taxon>Bagridae</taxon>
        <taxon>Hemibagrus</taxon>
    </lineage>
</organism>
<dbReference type="OrthoDB" id="289038at2759"/>
<feature type="region of interest" description="Disordered" evidence="1">
    <location>
        <begin position="457"/>
        <end position="519"/>
    </location>
</feature>
<dbReference type="EMBL" id="JAHKSW010000007">
    <property type="protein sequence ID" value="KAG7330522.1"/>
    <property type="molecule type" value="Genomic_DNA"/>
</dbReference>
<sequence>MGSGVTEDSGVTSSICDIFRKKSKTSASSSVKTSESTISSTTATETSKSSEESTKKKRKKKQGGARKVSRWHFWRKKNKVHPVAFTESTSTTSTETQSNEESTKKKQGGARKTFEWRFWRFWRKKNKEHYTGFSESSETPREIPQIPTSSLQMKDFVVDSDEEKESVQEGQTAEKMQEVNETIVLLDNELKKFVISLHLEHHEKETKPNRYRPEGPTKSMTPAPAEEHLTVTVAVAEKQMLFGGLPNFENNCYINASLQCLFRAESFCQELSTLLEDYTDRPEAWFLSCFVNLWKLRNTSDAGLNKDILLLSLINVISAINPKFTIHKPNDARVFLNQFLFEMEKCGRKLGWQNDVDPRCPVRSNFKFKIRDIITCSSCGNQTENKLKGSYYLSVPLVHSTVDLCLDKAVNNQEVFEAECSVCGGQFASFSRTIETLPKAKKTKDCRQVKERKPIFLNPKLHINNPEQSSTLDQTKQSSVSQSSLSQSIPEHENSRAEARETGSEKSLESERQRDTVMDNGGSISMYQLISVLSHVGTSTEYGHFVSDCSSHRPHQWITYNDLDVTQTTEEDVLKKRSSDAYVLLYERVSTG</sequence>